<dbReference type="AlphaFoldDB" id="A0A5C8ZFQ1"/>
<dbReference type="OrthoDB" id="5191327at2"/>
<keyword evidence="2" id="KW-1185">Reference proteome</keyword>
<reference evidence="1 2" key="1">
    <citation type="submission" date="2019-07" db="EMBL/GenBank/DDBJ databases">
        <title>Quadrisphaera sp. strain DD2A genome sequencing and assembly.</title>
        <authorList>
            <person name="Kim I."/>
        </authorList>
    </citation>
    <scope>NUCLEOTIDE SEQUENCE [LARGE SCALE GENOMIC DNA]</scope>
    <source>
        <strain evidence="1 2">DD2A</strain>
    </source>
</reference>
<protein>
    <submittedName>
        <fullName evidence="1">Uncharacterized protein</fullName>
    </submittedName>
</protein>
<dbReference type="InterPro" id="IPR054221">
    <property type="entry name" value="DUF6941"/>
</dbReference>
<evidence type="ECO:0000313" key="1">
    <source>
        <dbReference type="EMBL" id="TXR56089.1"/>
    </source>
</evidence>
<proteinExistence type="predicted"/>
<dbReference type="RefSeq" id="WP_147926521.1">
    <property type="nucleotide sequence ID" value="NZ_VKAC01000006.1"/>
</dbReference>
<dbReference type="Proteomes" id="UP000321234">
    <property type="component" value="Unassembled WGS sequence"/>
</dbReference>
<accession>A0A5C8ZFQ1</accession>
<sequence length="131" mass="13584">MADLDYALLADYARVDADGTLTAVGAHRAVIAVPQLPAQQVLAAAGRLWMGRREPAAWLELSARTPEGDVGTISAWEVQPGLEQGEAQGRVSACFAVAVVAPLSSTGPHALVLSVNDVVVAELPFGVVVEV</sequence>
<dbReference type="Pfam" id="PF22091">
    <property type="entry name" value="DUF6941"/>
    <property type="match status" value="1"/>
</dbReference>
<comment type="caution">
    <text evidence="1">The sequence shown here is derived from an EMBL/GenBank/DDBJ whole genome shotgun (WGS) entry which is preliminary data.</text>
</comment>
<dbReference type="EMBL" id="VKAC01000006">
    <property type="protein sequence ID" value="TXR56089.1"/>
    <property type="molecule type" value="Genomic_DNA"/>
</dbReference>
<evidence type="ECO:0000313" key="2">
    <source>
        <dbReference type="Proteomes" id="UP000321234"/>
    </source>
</evidence>
<name>A0A5C8ZFQ1_9ACTN</name>
<gene>
    <name evidence="1" type="ORF">FMM08_11680</name>
</gene>
<organism evidence="1 2">
    <name type="scientific">Quadrisphaera setariae</name>
    <dbReference type="NCBI Taxonomy" id="2593304"/>
    <lineage>
        <taxon>Bacteria</taxon>
        <taxon>Bacillati</taxon>
        <taxon>Actinomycetota</taxon>
        <taxon>Actinomycetes</taxon>
        <taxon>Kineosporiales</taxon>
        <taxon>Kineosporiaceae</taxon>
        <taxon>Quadrisphaera</taxon>
    </lineage>
</organism>